<sequence length="431" mass="49941">MARKRNKNNLQLPLHVHPHNPPPLSDSWFHCSCYGFLIFLIALVLIFGFIVLYPLLPSLKELNYEEELSIISGKLRNERLLYPEDFGLSYTKMERKFKVLVYPDANLSIHYMSRRKYYGKYGSEGYFIKNLKESRFITTDPDKANLFFIPISTHEMHFKGSPDEKMAIEAQNYVKRLIHDYPYWNRSQGSDHFTVSCHDIGVMASKGFPYLNNAIRVVCSSRNDSVFHPYKDIVFPPQLPINRTNRLYHHVRGFWEDSQNSKIRLVMVDKPNSIFCVCLTRSRPNAVCITESILQGYVPVVREDDRDLPFKNILHWGKFSVMLTKKDVHNLEDLVKRIKAQNFAYLHYNLLKGKRKSIWKLDENQQALLKDPLHVPVGPITRARSKKIKEALNGLIQDIWADSPTGHSKLGPKEDEGVINLIQATDGAEHA</sequence>
<protein>
    <recommendedName>
        <fullName evidence="7">Exostosin GT47 domain-containing protein</fullName>
    </recommendedName>
</protein>
<dbReference type="AlphaFoldDB" id="A0A2N9I505"/>
<comment type="similarity">
    <text evidence="2">Belongs to the glycosyltransferase 47 family.</text>
</comment>
<name>A0A2N9I505_FAGSY</name>
<feature type="transmembrane region" description="Helical" evidence="6">
    <location>
        <begin position="34"/>
        <end position="56"/>
    </location>
</feature>
<keyword evidence="5" id="KW-0333">Golgi apparatus</keyword>
<dbReference type="PANTHER" id="PTHR11062:SF378">
    <property type="entry name" value="EXOSTOSIN GT47 DOMAIN-CONTAINING PROTEIN"/>
    <property type="match status" value="1"/>
</dbReference>
<evidence type="ECO:0000256" key="2">
    <source>
        <dbReference type="ARBA" id="ARBA00010271"/>
    </source>
</evidence>
<dbReference type="PANTHER" id="PTHR11062">
    <property type="entry name" value="EXOSTOSIN HEPARAN SULFATE GLYCOSYLTRANSFERASE -RELATED"/>
    <property type="match status" value="1"/>
</dbReference>
<keyword evidence="6" id="KW-1133">Transmembrane helix</keyword>
<comment type="subcellular location">
    <subcellularLocation>
        <location evidence="1">Golgi apparatus membrane</location>
        <topology evidence="1">Single-pass type II membrane protein</topology>
    </subcellularLocation>
</comment>
<dbReference type="GO" id="GO:0016757">
    <property type="term" value="F:glycosyltransferase activity"/>
    <property type="evidence" value="ECO:0007669"/>
    <property type="project" value="UniProtKB-KW"/>
</dbReference>
<dbReference type="GO" id="GO:0000139">
    <property type="term" value="C:Golgi membrane"/>
    <property type="evidence" value="ECO:0007669"/>
    <property type="project" value="UniProtKB-SubCell"/>
</dbReference>
<evidence type="ECO:0000256" key="3">
    <source>
        <dbReference type="ARBA" id="ARBA00022676"/>
    </source>
</evidence>
<keyword evidence="6" id="KW-0812">Transmembrane</keyword>
<accession>A0A2N9I505</accession>
<feature type="domain" description="Exostosin GT47" evidence="7">
    <location>
        <begin position="271"/>
        <end position="337"/>
    </location>
</feature>
<evidence type="ECO:0000256" key="5">
    <source>
        <dbReference type="ARBA" id="ARBA00023034"/>
    </source>
</evidence>
<dbReference type="EMBL" id="OIVN01004714">
    <property type="protein sequence ID" value="SPD18901.1"/>
    <property type="molecule type" value="Genomic_DNA"/>
</dbReference>
<keyword evidence="6" id="KW-0472">Membrane</keyword>
<evidence type="ECO:0000256" key="6">
    <source>
        <dbReference type="SAM" id="Phobius"/>
    </source>
</evidence>
<keyword evidence="4" id="KW-0735">Signal-anchor</keyword>
<organism evidence="8">
    <name type="scientific">Fagus sylvatica</name>
    <name type="common">Beechnut</name>
    <dbReference type="NCBI Taxonomy" id="28930"/>
    <lineage>
        <taxon>Eukaryota</taxon>
        <taxon>Viridiplantae</taxon>
        <taxon>Streptophyta</taxon>
        <taxon>Embryophyta</taxon>
        <taxon>Tracheophyta</taxon>
        <taxon>Spermatophyta</taxon>
        <taxon>Magnoliopsida</taxon>
        <taxon>eudicotyledons</taxon>
        <taxon>Gunneridae</taxon>
        <taxon>Pentapetalae</taxon>
        <taxon>rosids</taxon>
        <taxon>fabids</taxon>
        <taxon>Fagales</taxon>
        <taxon>Fagaceae</taxon>
        <taxon>Fagus</taxon>
    </lineage>
</organism>
<evidence type="ECO:0000313" key="8">
    <source>
        <dbReference type="EMBL" id="SPD18901.1"/>
    </source>
</evidence>
<gene>
    <name evidence="8" type="ORF">FSB_LOCUS46783</name>
</gene>
<feature type="domain" description="Exostosin GT47" evidence="7">
    <location>
        <begin position="94"/>
        <end position="243"/>
    </location>
</feature>
<proteinExistence type="inferred from homology"/>
<evidence type="ECO:0000256" key="1">
    <source>
        <dbReference type="ARBA" id="ARBA00004323"/>
    </source>
</evidence>
<evidence type="ECO:0000256" key="4">
    <source>
        <dbReference type="ARBA" id="ARBA00022968"/>
    </source>
</evidence>
<keyword evidence="3" id="KW-0808">Transferase</keyword>
<dbReference type="InterPro" id="IPR004263">
    <property type="entry name" value="Exostosin"/>
</dbReference>
<reference evidence="8" key="1">
    <citation type="submission" date="2018-02" db="EMBL/GenBank/DDBJ databases">
        <authorList>
            <person name="Cohen D.B."/>
            <person name="Kent A.D."/>
        </authorList>
    </citation>
    <scope>NUCLEOTIDE SEQUENCE</scope>
</reference>
<keyword evidence="3" id="KW-0328">Glycosyltransferase</keyword>
<dbReference type="InterPro" id="IPR040911">
    <property type="entry name" value="Exostosin_GT47"/>
</dbReference>
<evidence type="ECO:0000259" key="7">
    <source>
        <dbReference type="Pfam" id="PF03016"/>
    </source>
</evidence>
<dbReference type="Pfam" id="PF03016">
    <property type="entry name" value="Exostosin_GT47"/>
    <property type="match status" value="2"/>
</dbReference>